<dbReference type="AlphaFoldDB" id="R4Z747"/>
<dbReference type="HOGENOM" id="CLU_3248813_0_0_11"/>
<evidence type="ECO:0000313" key="2">
    <source>
        <dbReference type="Proteomes" id="UP000018291"/>
    </source>
</evidence>
<accession>R4Z747</accession>
<reference evidence="1 2" key="1">
    <citation type="journal article" date="2013" name="ISME J.">
        <title>Metabolic model for the filamentous 'Candidatus Microthrix parvicella' based on genomic and metagenomic analyses.</title>
        <authorList>
            <person name="Jon McIlroy S."/>
            <person name="Kristiansen R."/>
            <person name="Albertsen M."/>
            <person name="Michael Karst S."/>
            <person name="Rossetti S."/>
            <person name="Lund Nielsen J."/>
            <person name="Tandoi V."/>
            <person name="James Seviour R."/>
            <person name="Nielsen P.H."/>
        </authorList>
    </citation>
    <scope>NUCLEOTIDE SEQUENCE [LARGE SCALE GENOMIC DNA]</scope>
    <source>
        <strain evidence="1 2">RN1</strain>
    </source>
</reference>
<organism evidence="1 2">
    <name type="scientific">Candidatus Neomicrothrix parvicella RN1</name>
    <dbReference type="NCBI Taxonomy" id="1229780"/>
    <lineage>
        <taxon>Bacteria</taxon>
        <taxon>Bacillati</taxon>
        <taxon>Actinomycetota</taxon>
        <taxon>Acidimicrobiia</taxon>
        <taxon>Acidimicrobiales</taxon>
        <taxon>Microthrixaceae</taxon>
        <taxon>Candidatus Neomicrothrix</taxon>
    </lineage>
</organism>
<name>R4Z747_9ACTN</name>
<sequence length="42" mass="4957">MTFDPDDKALRSRELVEESHWRYAVLFSVLIRPVLNAYSFAI</sequence>
<proteinExistence type="predicted"/>
<protein>
    <submittedName>
        <fullName evidence="1">Uncharacterized protein</fullName>
    </submittedName>
</protein>
<keyword evidence="2" id="KW-1185">Reference proteome</keyword>
<comment type="caution">
    <text evidence="1">The sequence shown here is derived from an EMBL/GenBank/DDBJ whole genome shotgun (WGS) entry which is preliminary data.</text>
</comment>
<dbReference type="EMBL" id="CANL01000078">
    <property type="protein sequence ID" value="CCM65891.1"/>
    <property type="molecule type" value="Genomic_DNA"/>
</dbReference>
<evidence type="ECO:0000313" key="1">
    <source>
        <dbReference type="EMBL" id="CCM65891.1"/>
    </source>
</evidence>
<gene>
    <name evidence="1" type="ORF">BN381_80421</name>
</gene>
<dbReference type="Proteomes" id="UP000018291">
    <property type="component" value="Unassembled WGS sequence"/>
</dbReference>